<accession>A0A6L2LBM9</accession>
<reference evidence="5" key="1">
    <citation type="journal article" date="2019" name="Sci. Rep.">
        <title>Draft genome of Tanacetum cinerariifolium, the natural source of mosquito coil.</title>
        <authorList>
            <person name="Yamashiro T."/>
            <person name="Shiraishi A."/>
            <person name="Satake H."/>
            <person name="Nakayama K."/>
        </authorList>
    </citation>
    <scope>NUCLEOTIDE SEQUENCE</scope>
</reference>
<dbReference type="SUPFAM" id="SSF57756">
    <property type="entry name" value="Retrovirus zinc finger-like domains"/>
    <property type="match status" value="1"/>
</dbReference>
<dbReference type="Gene3D" id="4.10.60.10">
    <property type="entry name" value="Zinc finger, CCHC-type"/>
    <property type="match status" value="1"/>
</dbReference>
<dbReference type="GO" id="GO:0003676">
    <property type="term" value="F:nucleic acid binding"/>
    <property type="evidence" value="ECO:0007669"/>
    <property type="project" value="InterPro"/>
</dbReference>
<keyword evidence="2" id="KW-0175">Coiled coil</keyword>
<dbReference type="InterPro" id="IPR025724">
    <property type="entry name" value="GAG-pre-integrase_dom"/>
</dbReference>
<organism evidence="5">
    <name type="scientific">Tanacetum cinerariifolium</name>
    <name type="common">Dalmatian daisy</name>
    <name type="synonym">Chrysanthemum cinerariifolium</name>
    <dbReference type="NCBI Taxonomy" id="118510"/>
    <lineage>
        <taxon>Eukaryota</taxon>
        <taxon>Viridiplantae</taxon>
        <taxon>Streptophyta</taxon>
        <taxon>Embryophyta</taxon>
        <taxon>Tracheophyta</taxon>
        <taxon>Spermatophyta</taxon>
        <taxon>Magnoliopsida</taxon>
        <taxon>eudicotyledons</taxon>
        <taxon>Gunneridae</taxon>
        <taxon>Pentapetalae</taxon>
        <taxon>asterids</taxon>
        <taxon>campanulids</taxon>
        <taxon>Asterales</taxon>
        <taxon>Asteraceae</taxon>
        <taxon>Asteroideae</taxon>
        <taxon>Anthemideae</taxon>
        <taxon>Anthemidinae</taxon>
        <taxon>Tanacetum</taxon>
    </lineage>
</organism>
<keyword evidence="1" id="KW-0863">Zinc-finger</keyword>
<evidence type="ECO:0000313" key="5">
    <source>
        <dbReference type="EMBL" id="GEU59163.1"/>
    </source>
</evidence>
<feature type="region of interest" description="Disordered" evidence="3">
    <location>
        <begin position="1093"/>
        <end position="1121"/>
    </location>
</feature>
<dbReference type="InterPro" id="IPR001878">
    <property type="entry name" value="Znf_CCHC"/>
</dbReference>
<keyword evidence="1" id="KW-0479">Metal-binding</keyword>
<feature type="compositionally biased region" description="Polar residues" evidence="3">
    <location>
        <begin position="1348"/>
        <end position="1359"/>
    </location>
</feature>
<keyword evidence="1" id="KW-0862">Zinc</keyword>
<feature type="region of interest" description="Disordered" evidence="3">
    <location>
        <begin position="624"/>
        <end position="679"/>
    </location>
</feature>
<name>A0A6L2LBM9_TANCI</name>
<evidence type="ECO:0000256" key="3">
    <source>
        <dbReference type="SAM" id="MobiDB-lite"/>
    </source>
</evidence>
<dbReference type="PANTHER" id="PTHR11439">
    <property type="entry name" value="GAG-POL-RELATED RETROTRANSPOSON"/>
    <property type="match status" value="1"/>
</dbReference>
<dbReference type="Pfam" id="PF13976">
    <property type="entry name" value="gag_pre-integrs"/>
    <property type="match status" value="2"/>
</dbReference>
<protein>
    <submittedName>
        <fullName evidence="5">Integrase, catalytic region, zinc finger, CCHC-type, peptidase aspartic, catalytic</fullName>
    </submittedName>
</protein>
<feature type="region of interest" description="Disordered" evidence="3">
    <location>
        <begin position="303"/>
        <end position="324"/>
    </location>
</feature>
<evidence type="ECO:0000256" key="1">
    <source>
        <dbReference type="PROSITE-ProRule" id="PRU00047"/>
    </source>
</evidence>
<dbReference type="PROSITE" id="PS50158">
    <property type="entry name" value="ZF_CCHC"/>
    <property type="match status" value="1"/>
</dbReference>
<dbReference type="SMART" id="SM00343">
    <property type="entry name" value="ZnF_C2HC"/>
    <property type="match status" value="1"/>
</dbReference>
<dbReference type="InterPro" id="IPR054722">
    <property type="entry name" value="PolX-like_BBD"/>
</dbReference>
<feature type="compositionally biased region" description="Polar residues" evidence="3">
    <location>
        <begin position="624"/>
        <end position="642"/>
    </location>
</feature>
<comment type="caution">
    <text evidence="5">The sequence shown here is derived from an EMBL/GenBank/DDBJ whole genome shotgun (WGS) entry which is preliminary data.</text>
</comment>
<feature type="region of interest" description="Disordered" evidence="3">
    <location>
        <begin position="1334"/>
        <end position="1360"/>
    </location>
</feature>
<feature type="compositionally biased region" description="Basic and acidic residues" evidence="3">
    <location>
        <begin position="663"/>
        <end position="679"/>
    </location>
</feature>
<dbReference type="GO" id="GO:0008270">
    <property type="term" value="F:zinc ion binding"/>
    <property type="evidence" value="ECO:0007669"/>
    <property type="project" value="UniProtKB-KW"/>
</dbReference>
<dbReference type="Pfam" id="PF22936">
    <property type="entry name" value="Pol_BBD"/>
    <property type="match status" value="1"/>
</dbReference>
<dbReference type="InterPro" id="IPR036875">
    <property type="entry name" value="Znf_CCHC_sf"/>
</dbReference>
<proteinExistence type="predicted"/>
<feature type="domain" description="CCHC-type" evidence="4">
    <location>
        <begin position="707"/>
        <end position="722"/>
    </location>
</feature>
<feature type="coiled-coil region" evidence="2">
    <location>
        <begin position="908"/>
        <end position="935"/>
    </location>
</feature>
<sequence>MVFKLPSWKKENPLYKFRWTEKIVPVVEGSSKTTIEGYMENYKNVSQDIRDKLDAKAEAVQIIFTDIYSTVDACPNMCEMWKAIERLNKRVVHVARARENVEVSPETAENFRPIFDSEPLHEVQNNDDHYNVSDNNTEHPVQPEFVNDTYLEEQEALEKGKRLEKELSKSKTMSKNFEALQKHDIDLELTSQQYLKAQLQDNVIAISELKKLIEKLNGKSVETKFEKSLVIHQPNAFKSQRKSILGTPAMFSNSLAKKDFSKPVIVQILPYNVKSILKNGNVIAPRMSKQPIAVLISNREPKRNANQSVATPLKRTVASESTNQKPRSTIRKLYKHVSKTCSWWYPKFTPSGYEWKPKSPIGNVNTNLIEIILFIIDSGCSKHMMGNLKILNNFVEKFLGTEKFKNDQIAPIIGYEDMVQGTITIKRVYYVEGLNHNLFSIGQFRDANLEVAFQKSTFYIHDLMGNDLVTGSHGTDLYSITLKDTSTPNLICLMAKATSLQAWLWHRRLSHLIFDSINLVSKNNIVIGLPKLKFIKDHLRSSYSQMHNNIMAAGSRDRLPMHAPGRYPQWRSRFLRYVDTRPNNEALRKCILSGPYKPTTILAQVVEAINDSLTVPEHMTVETSMNISQAPSSKPSILTRSHTATRHKGKEIDKLITPPSETASKEDSDPEQAHRDKDMQKNLRTINVAMARENVGSKVVKQSRIHCFNCKEYGHFAKKCRKPKRVKDSVYHKEKMLLCKQAEQGTNSEPMEQVQIDAGYNVFANGLQHSKQFEYVSNTCLVETNDSNVIPDLPDMCEDDIQNEQNDVESDDERVTLANLKLDVDENKKIQKHLKKANITLAQELKECKAILAKTKIVDNAWIKHSKDQFCAPTAQDMKMLIQTCLMPLAIKTQNDSFKFVHEHKQEMHADLKYVESLEKEIDELESDKAEFSDIYDLILQDCVSKDVMCSYFQSLYDLNALAELQFCNEKASNVFRKEREQYFKIQDLKAQLQDKNIAISEMKKLIEKGKGKYVDTKFDKPSVVRQPNAQRIPKPFVLEGLSKPVTAQTLPQTARQAVCNTNVLKPKMYRINNKTAHTREPRVTEIVRNTNPRVSTSTGVNHKPTIIRPQPKSNQSRDKVLPNNNQVKVKKTQVEVHPRIPSVSNKMKSVTACKDSLNSRTLNANAVCATCNKCLVDFNHFACVTKMLNDVNARKPKRQANKSVATSHKKKFEPILGYRDLVQGNVMINRVYYVEGLNHNLFSVGSTSSTLLRLMAKALPTQVWLWHRRLSHLNFDYINLLSKKDIVIGLSKLKYGYHVYNKRTRMIVESIHIRFDKIKEVYEMSVANNTSGLVPQRQKASDYDNPDPSTSAPSTHTNVHAEENNNDQAKEGEQLQDDKFTNPFYAPTQDVAESSSHNIGQVHGNPSRPVQTRRKLALDHEMCMYALTVSTAEPKNIKEVMADSAWIEAMQEMDLKTAFLNGPLKEEIYVVKPDEFVDPGPPKEDKYTLEILHKHGMDKGQSIGTPMATKPKLDADLSGNPVDQTDYRSNIRSLMYPTSSRPDIVQVVCFSARYQSRPTEKHLKEVKRIFRYLRGTINMGLWYPKGSSFELTAFSDADRARCIDSCKSTSGGIQFLGDKTEYQLTDMFTKALPEDKFKYLVSVRHLQQSSAETTADALRSTRFSLSSQNHNYGVTCEDEVKRRDFGTKTKTFEENSYLLLYAVSSNEDTAYQHQLITGIRVLINSLSGDCSYLGLRMKNCLSLKNGLRKKKLKNIGKRLTRKSLIMVRSGMMKTFTTLDPCNRIPSYTLHDNFTSNETFSYEPMVSSLNDNEIDFRISFDKSMMKITS</sequence>
<evidence type="ECO:0000256" key="2">
    <source>
        <dbReference type="SAM" id="Coils"/>
    </source>
</evidence>
<dbReference type="EMBL" id="BKCJ010004123">
    <property type="protein sequence ID" value="GEU59163.1"/>
    <property type="molecule type" value="Genomic_DNA"/>
</dbReference>
<gene>
    <name evidence="5" type="ORF">Tci_031141</name>
</gene>
<evidence type="ECO:0000259" key="4">
    <source>
        <dbReference type="PROSITE" id="PS50158"/>
    </source>
</evidence>
<dbReference type="PANTHER" id="PTHR11439:SF463">
    <property type="entry name" value="REVERSE TRANSCRIPTASE TY1_COPIA-TYPE DOMAIN-CONTAINING PROTEIN"/>
    <property type="match status" value="1"/>
</dbReference>